<proteinExistence type="predicted"/>
<dbReference type="WBParaSite" id="GPUH_0002249301-mRNA-1">
    <property type="protein sequence ID" value="GPUH_0002249301-mRNA-1"/>
    <property type="gene ID" value="GPUH_0002249301"/>
</dbReference>
<dbReference type="EMBL" id="UYRT01095176">
    <property type="protein sequence ID" value="VDN40081.1"/>
    <property type="molecule type" value="Genomic_DNA"/>
</dbReference>
<evidence type="ECO:0000313" key="5">
    <source>
        <dbReference type="Proteomes" id="UP000271098"/>
    </source>
</evidence>
<dbReference type="GO" id="GO:0030515">
    <property type="term" value="F:snoRNA binding"/>
    <property type="evidence" value="ECO:0007669"/>
    <property type="project" value="TreeGrafter"/>
</dbReference>
<dbReference type="Gene3D" id="2.130.10.10">
    <property type="entry name" value="YVTN repeat-like/Quinoprotein amine dehydrogenase"/>
    <property type="match status" value="1"/>
</dbReference>
<dbReference type="AlphaFoldDB" id="A0A183ENC5"/>
<keyword evidence="1 3" id="KW-0853">WD repeat</keyword>
<evidence type="ECO:0000313" key="4">
    <source>
        <dbReference type="EMBL" id="VDN40081.1"/>
    </source>
</evidence>
<dbReference type="PANTHER" id="PTHR19853">
    <property type="entry name" value="WD REPEAT CONTAINING PROTEIN 3 WDR3"/>
    <property type="match status" value="1"/>
</dbReference>
<feature type="repeat" description="WD" evidence="3">
    <location>
        <begin position="23"/>
        <end position="57"/>
    </location>
</feature>
<dbReference type="SUPFAM" id="SSF50978">
    <property type="entry name" value="WD40 repeat-like"/>
    <property type="match status" value="1"/>
</dbReference>
<protein>
    <submittedName>
        <fullName evidence="6">WD_REPEATS_REGION domain-containing protein</fullName>
    </submittedName>
</protein>
<reference evidence="4 5" key="2">
    <citation type="submission" date="2018-11" db="EMBL/GenBank/DDBJ databases">
        <authorList>
            <consortium name="Pathogen Informatics"/>
        </authorList>
    </citation>
    <scope>NUCLEOTIDE SEQUENCE [LARGE SCALE GENOMIC DNA]</scope>
</reference>
<organism evidence="6">
    <name type="scientific">Gongylonema pulchrum</name>
    <dbReference type="NCBI Taxonomy" id="637853"/>
    <lineage>
        <taxon>Eukaryota</taxon>
        <taxon>Metazoa</taxon>
        <taxon>Ecdysozoa</taxon>
        <taxon>Nematoda</taxon>
        <taxon>Chromadorea</taxon>
        <taxon>Rhabditida</taxon>
        <taxon>Spirurina</taxon>
        <taxon>Spiruromorpha</taxon>
        <taxon>Spiruroidea</taxon>
        <taxon>Gongylonematidae</taxon>
        <taxon>Gongylonema</taxon>
    </lineage>
</organism>
<dbReference type="GO" id="GO:0030490">
    <property type="term" value="P:maturation of SSU-rRNA"/>
    <property type="evidence" value="ECO:0007669"/>
    <property type="project" value="TreeGrafter"/>
</dbReference>
<name>A0A183ENC5_9BILA</name>
<dbReference type="PANTHER" id="PTHR19853:SF0">
    <property type="entry name" value="WD REPEAT-CONTAINING PROTEIN 3"/>
    <property type="match status" value="1"/>
</dbReference>
<dbReference type="Proteomes" id="UP000271098">
    <property type="component" value="Unassembled WGS sequence"/>
</dbReference>
<dbReference type="InterPro" id="IPR015943">
    <property type="entry name" value="WD40/YVTN_repeat-like_dom_sf"/>
</dbReference>
<dbReference type="GO" id="GO:0034388">
    <property type="term" value="C:Pwp2p-containing subcomplex of 90S preribosome"/>
    <property type="evidence" value="ECO:0007669"/>
    <property type="project" value="TreeGrafter"/>
</dbReference>
<dbReference type="GO" id="GO:0032040">
    <property type="term" value="C:small-subunit processome"/>
    <property type="evidence" value="ECO:0007669"/>
    <property type="project" value="TreeGrafter"/>
</dbReference>
<evidence type="ECO:0000256" key="3">
    <source>
        <dbReference type="PROSITE-ProRule" id="PRU00221"/>
    </source>
</evidence>
<evidence type="ECO:0000256" key="2">
    <source>
        <dbReference type="ARBA" id="ARBA00022737"/>
    </source>
</evidence>
<dbReference type="InterPro" id="IPR036322">
    <property type="entry name" value="WD40_repeat_dom_sf"/>
</dbReference>
<dbReference type="InterPro" id="IPR051570">
    <property type="entry name" value="TBC1_cilium_biogenesis"/>
</dbReference>
<accession>A0A183ENC5</accession>
<dbReference type="InterPro" id="IPR001680">
    <property type="entry name" value="WD40_rpt"/>
</dbReference>
<reference evidence="6" key="1">
    <citation type="submission" date="2016-06" db="UniProtKB">
        <authorList>
            <consortium name="WormBaseParasite"/>
        </authorList>
    </citation>
    <scope>IDENTIFICATION</scope>
</reference>
<keyword evidence="5" id="KW-1185">Reference proteome</keyword>
<evidence type="ECO:0000313" key="6">
    <source>
        <dbReference type="WBParaSite" id="GPUH_0002249301-mRNA-1"/>
    </source>
</evidence>
<evidence type="ECO:0000256" key="1">
    <source>
        <dbReference type="ARBA" id="ARBA00022574"/>
    </source>
</evidence>
<dbReference type="OrthoDB" id="407922at2759"/>
<gene>
    <name evidence="4" type="ORF">GPUH_LOCUS22470</name>
</gene>
<keyword evidence="2" id="KW-0677">Repeat</keyword>
<sequence length="77" mass="8893">MATKDGNLFLFELATNEMLDMVAKAHDGAIWQLVSTPDKKGFISCGMDKKVQYWNYELVTEGTRYFLQIFFFPKSCL</sequence>
<dbReference type="PROSITE" id="PS50082">
    <property type="entry name" value="WD_REPEATS_2"/>
    <property type="match status" value="1"/>
</dbReference>